<gene>
    <name evidence="5" type="ORF">KSP39_PZI000514</name>
</gene>
<feature type="domain" description="NAB" evidence="4">
    <location>
        <begin position="17"/>
        <end position="97"/>
    </location>
</feature>
<name>A0AAP0C1H5_9ASPA</name>
<evidence type="ECO:0000313" key="5">
    <source>
        <dbReference type="EMBL" id="KAK8956662.1"/>
    </source>
</evidence>
<feature type="coiled-coil region" evidence="3">
    <location>
        <begin position="595"/>
        <end position="678"/>
    </location>
</feature>
<evidence type="ECO:0000256" key="1">
    <source>
        <dbReference type="ARBA" id="ARBA00023054"/>
    </source>
</evidence>
<sequence>MAEAMESVSCSEPKRSYSWWWDSHITPKNSKWLQENLADMDSKIESMIKLIEEDADSFARRAEMYYKKRPELMKLVEEFYRAYRALAERYDHVTGALRQAHRTIAVAFPNQIQFILPDEPPSALPDTVEEVKDNFTSPSYSNGSREPAGDNIPFMSKEEWKQLNCLLAEDEAQKKFAECFLMKGLNLNKSLRNQIISEPEISQNREEDCHRKDDICVNVTTFDATEERRFDLEKESRSTQSELNNFDEIVSRQMEEDLDLSKKNQNLHNKIESESFRAELAEAELCRLSEISCTGDQFANDSTEMPIGSSILNIGEEQYIILQEENNSLKHTVDEFKNIVARQEEEVTLKEEQSNRFTQSVEDERNRQTIAKVANDQSLKKQHSQCEEKIRPPGLGILSGTEMRKLSRAELGELKKFNEEDNYLNVKSFSYISEIGGLQDDINSPRGSKLEIADETKVREDVSYYLKNKSTPYHELKRRIGEVNFNLVSLQALITELHDLKREPKGFNLEDSRLMKSTSDTKYYCESAQRDSPNHESQNAALVSHVEAADQSIKKLWEKSRFFENFLSDIFVEFEGLRGKMKALEESCQSLFHQNCDLIAELENLKQDMQSLEDRFSNFEGNYVTTEKENDLFRSEKEGPENRVLFFRNQTSDLNNQIQILREENEHLNEELEDEQHKTVKSGIDFCIMQNFLYDMNEKNRILSDECQMHMKKLRRAEKLASKFKQDQLVQEKILALLLEYDKKLSEWMHLMLMALDSKDQDCVTSEGGNKDMMHLISHKMVDLQVSVSDSNEEFQHLQIKKSPFTVLLEQLRMSLVHLRAQKNVLQQESEMLNEEISLLHGKNYELTEVNEKMRNDFTASYRQKEELNIEMEEMHKKVSELLAGRFISHGEIPVLLAETLSLSNKLYELKEQKKAALNGESQVIHDHLSNTFSSDTEKSSTIDQVASGVPNPNGITNNLDHEISVNNGNMTASQHGNMHSETKNVLPIELEMNLQILLKENARKDDEIGFLRQSNNKFVTESSIWHKNAEALRRREKFLTAELQRAKDESKHFEEELAACLFDIHVASINGFIYEEKIVELVLKLKNLEAFDSLYSEMPIGEGSLRNVQRKTLMEKLHVLENENKGLKEELSGYLPLVASLDNDITSLEELTLSPANHHILSSKKKQDNTVLAPHQTMKFIQVRGEDHIPTVLKKLHATVKLLQKKVSNTERLLAREETVVDSNLLCKTRENKAERSKGNTAQLETEKKKDIAFDSRKSNASDENVRLNQKFSNLKHDHITKDIELDHVLSIRSDFHADSDEQSPKMLEAAVNYVKEDQEIEIMEKELSIDTIELPENASKSHQEWSMRIGEILSSDALRLAALQKNVEEMKNMGSVLSTVNEQLKASEAVIMQLTDINFKLARTAHNFTANLDDHEDNGRWKISDRVQRASEKIGEVELELQNTQKSLLEIQEEEEESKEAKALQRKSRISFKSFLYGRSADSRKKKRRFCSCLGLSNKDD</sequence>
<dbReference type="PROSITE" id="PS51774">
    <property type="entry name" value="NAB"/>
    <property type="match status" value="1"/>
</dbReference>
<dbReference type="GO" id="GO:0003779">
    <property type="term" value="F:actin binding"/>
    <property type="evidence" value="ECO:0007669"/>
    <property type="project" value="InterPro"/>
</dbReference>
<keyword evidence="6" id="KW-1185">Reference proteome</keyword>
<feature type="coiled-coil region" evidence="3">
    <location>
        <begin position="1429"/>
        <end position="1463"/>
    </location>
</feature>
<feature type="coiled-coil region" evidence="3">
    <location>
        <begin position="809"/>
        <end position="836"/>
    </location>
</feature>
<keyword evidence="1 3" id="KW-0175">Coiled coil</keyword>
<feature type="coiled-coil region" evidence="3">
    <location>
        <begin position="326"/>
        <end position="353"/>
    </location>
</feature>
<evidence type="ECO:0000256" key="3">
    <source>
        <dbReference type="SAM" id="Coils"/>
    </source>
</evidence>
<organism evidence="5 6">
    <name type="scientific">Platanthera zijinensis</name>
    <dbReference type="NCBI Taxonomy" id="2320716"/>
    <lineage>
        <taxon>Eukaryota</taxon>
        <taxon>Viridiplantae</taxon>
        <taxon>Streptophyta</taxon>
        <taxon>Embryophyta</taxon>
        <taxon>Tracheophyta</taxon>
        <taxon>Spermatophyta</taxon>
        <taxon>Magnoliopsida</taxon>
        <taxon>Liliopsida</taxon>
        <taxon>Asparagales</taxon>
        <taxon>Orchidaceae</taxon>
        <taxon>Orchidoideae</taxon>
        <taxon>Orchideae</taxon>
        <taxon>Orchidinae</taxon>
        <taxon>Platanthera</taxon>
    </lineage>
</organism>
<protein>
    <recommendedName>
        <fullName evidence="4">NAB domain-containing protein</fullName>
    </recommendedName>
</protein>
<dbReference type="InterPro" id="IPR051861">
    <property type="entry name" value="NET_actin-binding_domain"/>
</dbReference>
<dbReference type="Pfam" id="PF07765">
    <property type="entry name" value="KIP1"/>
    <property type="match status" value="1"/>
</dbReference>
<dbReference type="PANTHER" id="PTHR32258:SF6">
    <property type="entry name" value="PROTEIN NETWORKED 1A"/>
    <property type="match status" value="1"/>
</dbReference>
<accession>A0AAP0C1H5</accession>
<evidence type="ECO:0000259" key="4">
    <source>
        <dbReference type="PROSITE" id="PS51774"/>
    </source>
</evidence>
<comment type="similarity">
    <text evidence="2">Belongs to the NET family.</text>
</comment>
<dbReference type="Proteomes" id="UP001418222">
    <property type="component" value="Unassembled WGS sequence"/>
</dbReference>
<dbReference type="PANTHER" id="PTHR32258">
    <property type="entry name" value="PROTEIN NETWORKED 4A"/>
    <property type="match status" value="1"/>
</dbReference>
<evidence type="ECO:0000256" key="2">
    <source>
        <dbReference type="ARBA" id="ARBA00038006"/>
    </source>
</evidence>
<dbReference type="InterPro" id="IPR011684">
    <property type="entry name" value="NAB"/>
</dbReference>
<reference evidence="5 6" key="1">
    <citation type="journal article" date="2022" name="Nat. Plants">
        <title>Genomes of leafy and leafless Platanthera orchids illuminate the evolution of mycoheterotrophy.</title>
        <authorList>
            <person name="Li M.H."/>
            <person name="Liu K.W."/>
            <person name="Li Z."/>
            <person name="Lu H.C."/>
            <person name="Ye Q.L."/>
            <person name="Zhang D."/>
            <person name="Wang J.Y."/>
            <person name="Li Y.F."/>
            <person name="Zhong Z.M."/>
            <person name="Liu X."/>
            <person name="Yu X."/>
            <person name="Liu D.K."/>
            <person name="Tu X.D."/>
            <person name="Liu B."/>
            <person name="Hao Y."/>
            <person name="Liao X.Y."/>
            <person name="Jiang Y.T."/>
            <person name="Sun W.H."/>
            <person name="Chen J."/>
            <person name="Chen Y.Q."/>
            <person name="Ai Y."/>
            <person name="Zhai J.W."/>
            <person name="Wu S.S."/>
            <person name="Zhou Z."/>
            <person name="Hsiao Y.Y."/>
            <person name="Wu W.L."/>
            <person name="Chen Y.Y."/>
            <person name="Lin Y.F."/>
            <person name="Hsu J.L."/>
            <person name="Li C.Y."/>
            <person name="Wang Z.W."/>
            <person name="Zhao X."/>
            <person name="Zhong W.Y."/>
            <person name="Ma X.K."/>
            <person name="Ma L."/>
            <person name="Huang J."/>
            <person name="Chen G.Z."/>
            <person name="Huang M.Z."/>
            <person name="Huang L."/>
            <person name="Peng D.H."/>
            <person name="Luo Y.B."/>
            <person name="Zou S.Q."/>
            <person name="Chen S.P."/>
            <person name="Lan S."/>
            <person name="Tsai W.C."/>
            <person name="Van de Peer Y."/>
            <person name="Liu Z.J."/>
        </authorList>
    </citation>
    <scope>NUCLEOTIDE SEQUENCE [LARGE SCALE GENOMIC DNA]</scope>
    <source>
        <strain evidence="5">Lor287</strain>
    </source>
</reference>
<feature type="coiled-coil region" evidence="3">
    <location>
        <begin position="1030"/>
        <end position="1057"/>
    </location>
</feature>
<comment type="caution">
    <text evidence="5">The sequence shown here is derived from an EMBL/GenBank/DDBJ whole genome shotgun (WGS) entry which is preliminary data.</text>
</comment>
<dbReference type="EMBL" id="JBBWWQ010000001">
    <property type="protein sequence ID" value="KAK8956662.1"/>
    <property type="molecule type" value="Genomic_DNA"/>
</dbReference>
<proteinExistence type="inferred from homology"/>
<evidence type="ECO:0000313" key="6">
    <source>
        <dbReference type="Proteomes" id="UP001418222"/>
    </source>
</evidence>